<dbReference type="AlphaFoldDB" id="A0A0N4WB91"/>
<accession>A0A0N4WB91</accession>
<dbReference type="Proteomes" id="UP000268014">
    <property type="component" value="Unassembled WGS sequence"/>
</dbReference>
<evidence type="ECO:0000313" key="3">
    <source>
        <dbReference type="WBParaSite" id="HPLM_0000770201-mRNA-1"/>
    </source>
</evidence>
<sequence>MVNKMTARQSVSVAIEAEFSSTRFIIIQPSSPSSAVNSRTPPVVAGATKRLASFFEKFHTTYSLNFRQTSSFSILEID</sequence>
<name>A0A0N4WB91_HAEPC</name>
<proteinExistence type="predicted"/>
<gene>
    <name evidence="1" type="ORF">HPLM_LOCUS7694</name>
</gene>
<reference evidence="1 2" key="2">
    <citation type="submission" date="2018-11" db="EMBL/GenBank/DDBJ databases">
        <authorList>
            <consortium name="Pathogen Informatics"/>
        </authorList>
    </citation>
    <scope>NUCLEOTIDE SEQUENCE [LARGE SCALE GENOMIC DNA]</scope>
    <source>
        <strain evidence="1 2">MHpl1</strain>
    </source>
</reference>
<dbReference type="WBParaSite" id="HPLM_0000770201-mRNA-1">
    <property type="protein sequence ID" value="HPLM_0000770201-mRNA-1"/>
    <property type="gene ID" value="HPLM_0000770201"/>
</dbReference>
<keyword evidence="2" id="KW-1185">Reference proteome</keyword>
<evidence type="ECO:0000313" key="2">
    <source>
        <dbReference type="Proteomes" id="UP000268014"/>
    </source>
</evidence>
<dbReference type="EMBL" id="UZAF01016709">
    <property type="protein sequence ID" value="VDO32699.1"/>
    <property type="molecule type" value="Genomic_DNA"/>
</dbReference>
<protein>
    <submittedName>
        <fullName evidence="3">Ovule protein</fullName>
    </submittedName>
</protein>
<organism evidence="3">
    <name type="scientific">Haemonchus placei</name>
    <name type="common">Barber's pole worm</name>
    <dbReference type="NCBI Taxonomy" id="6290"/>
    <lineage>
        <taxon>Eukaryota</taxon>
        <taxon>Metazoa</taxon>
        <taxon>Ecdysozoa</taxon>
        <taxon>Nematoda</taxon>
        <taxon>Chromadorea</taxon>
        <taxon>Rhabditida</taxon>
        <taxon>Rhabditina</taxon>
        <taxon>Rhabditomorpha</taxon>
        <taxon>Strongyloidea</taxon>
        <taxon>Trichostrongylidae</taxon>
        <taxon>Haemonchus</taxon>
    </lineage>
</organism>
<evidence type="ECO:0000313" key="1">
    <source>
        <dbReference type="EMBL" id="VDO32699.1"/>
    </source>
</evidence>
<reference evidence="3" key="1">
    <citation type="submission" date="2017-02" db="UniProtKB">
        <authorList>
            <consortium name="WormBaseParasite"/>
        </authorList>
    </citation>
    <scope>IDENTIFICATION</scope>
</reference>